<dbReference type="GO" id="GO:0016620">
    <property type="term" value="F:oxidoreductase activity, acting on the aldehyde or oxo group of donors, NAD or NADP as acceptor"/>
    <property type="evidence" value="ECO:0007669"/>
    <property type="project" value="InterPro"/>
</dbReference>
<sequence length="350" mass="36743">MPFVFNEIKYGLVIMSKKAGVAVVGVNGLAGDMLASVLEDDSFTFEYLHLVDADDDAGERRMINGQSMRVEPVSRFDFSQVAVVVLAGTAEFAQQWAPVIRAAGAVIVDTTGTLGGVPVVAEVNPDALNAAKGDGIVGSPDAQVVQTAIVLAALAGMGTLQRVSIATYQSMSTHSKAAVEGLAMQTGKLLNGQPVEKGALDKQAAFNLLPCVTDLDESGACAEERALTAGVKACLAMPALPVLVNSVLVPLFYGTAQMMQVSFEAAPDAKRIGNVLRRAKGIKVLDKSVSGGFPTPITEATGSDHVWVGRIRADAAEPNTIHLWIVSDNLRKGVAINSLKLAELLIKDYL</sequence>
<dbReference type="SUPFAM" id="SSF51735">
    <property type="entry name" value="NAD(P)-binding Rossmann-fold domains"/>
    <property type="match status" value="1"/>
</dbReference>
<dbReference type="CDD" id="cd18129">
    <property type="entry name" value="ASADH_C_USG1_like"/>
    <property type="match status" value="1"/>
</dbReference>
<dbReference type="InterPro" id="IPR012280">
    <property type="entry name" value="Semialdhyde_DH_dimer_dom"/>
</dbReference>
<dbReference type="EMBL" id="LT629763">
    <property type="protein sequence ID" value="SDR91584.1"/>
    <property type="molecule type" value="Genomic_DNA"/>
</dbReference>
<dbReference type="Pfam" id="PF02774">
    <property type="entry name" value="Semialdhyde_dhC"/>
    <property type="match status" value="1"/>
</dbReference>
<gene>
    <name evidence="3" type="ORF">SAMN05216271_0724</name>
</gene>
<evidence type="ECO:0000256" key="1">
    <source>
        <dbReference type="ARBA" id="ARBA00010584"/>
    </source>
</evidence>
<dbReference type="PIRSF" id="PIRSF000148">
    <property type="entry name" value="ASA_dh"/>
    <property type="match status" value="1"/>
</dbReference>
<dbReference type="Gene3D" id="3.30.360.10">
    <property type="entry name" value="Dihydrodipicolinate Reductase, domain 2"/>
    <property type="match status" value="1"/>
</dbReference>
<comment type="similarity">
    <text evidence="1">Belongs to the aspartate-semialdehyde dehydrogenase family.</text>
</comment>
<proteinExistence type="inferred from homology"/>
<feature type="domain" description="Semialdehyde dehydrogenase NAD-binding" evidence="2">
    <location>
        <begin position="20"/>
        <end position="131"/>
    </location>
</feature>
<dbReference type="PANTHER" id="PTHR46278:SF2">
    <property type="entry name" value="ASPARTATE-SEMIALDEHYDE DEHYDROGENASE"/>
    <property type="match status" value="1"/>
</dbReference>
<dbReference type="GO" id="GO:0046983">
    <property type="term" value="F:protein dimerization activity"/>
    <property type="evidence" value="ECO:0007669"/>
    <property type="project" value="InterPro"/>
</dbReference>
<dbReference type="Gene3D" id="3.40.50.720">
    <property type="entry name" value="NAD(P)-binding Rossmann-like Domain"/>
    <property type="match status" value="1"/>
</dbReference>
<dbReference type="NCBIfam" id="NF011456">
    <property type="entry name" value="PRK14874.1"/>
    <property type="match status" value="1"/>
</dbReference>
<dbReference type="SUPFAM" id="SSF55347">
    <property type="entry name" value="Glyceraldehyde-3-phosphate dehydrogenase-like, C-terminal domain"/>
    <property type="match status" value="1"/>
</dbReference>
<accession>A0A1H1MXX6</accession>
<dbReference type="Proteomes" id="UP000243413">
    <property type="component" value="Chromosome I"/>
</dbReference>
<dbReference type="Pfam" id="PF01118">
    <property type="entry name" value="Semialdhyde_dh"/>
    <property type="match status" value="1"/>
</dbReference>
<organism evidence="3 4">
    <name type="scientific">Halopseudomonas sabulinigri</name>
    <dbReference type="NCBI Taxonomy" id="472181"/>
    <lineage>
        <taxon>Bacteria</taxon>
        <taxon>Pseudomonadati</taxon>
        <taxon>Pseudomonadota</taxon>
        <taxon>Gammaproteobacteria</taxon>
        <taxon>Pseudomonadales</taxon>
        <taxon>Pseudomonadaceae</taxon>
        <taxon>Halopseudomonas</taxon>
    </lineage>
</organism>
<dbReference type="AlphaFoldDB" id="A0A1H1MXX6"/>
<evidence type="ECO:0000313" key="3">
    <source>
        <dbReference type="EMBL" id="SDR91584.1"/>
    </source>
</evidence>
<dbReference type="PANTHER" id="PTHR46278">
    <property type="entry name" value="DEHYDROGENASE, PUTATIVE-RELATED"/>
    <property type="match status" value="1"/>
</dbReference>
<dbReference type="GO" id="GO:0051287">
    <property type="term" value="F:NAD binding"/>
    <property type="evidence" value="ECO:0007669"/>
    <property type="project" value="InterPro"/>
</dbReference>
<name>A0A1H1MXX6_9GAMM</name>
<dbReference type="InterPro" id="IPR036291">
    <property type="entry name" value="NAD(P)-bd_dom_sf"/>
</dbReference>
<dbReference type="STRING" id="472181.SAMN05216271_0724"/>
<dbReference type="CDD" id="cd17894">
    <property type="entry name" value="ASADH_USG1_N"/>
    <property type="match status" value="1"/>
</dbReference>
<evidence type="ECO:0000259" key="2">
    <source>
        <dbReference type="SMART" id="SM00859"/>
    </source>
</evidence>
<dbReference type="SMART" id="SM00859">
    <property type="entry name" value="Semialdhyde_dh"/>
    <property type="match status" value="1"/>
</dbReference>
<evidence type="ECO:0000313" key="4">
    <source>
        <dbReference type="Proteomes" id="UP000243413"/>
    </source>
</evidence>
<dbReference type="GO" id="GO:0008652">
    <property type="term" value="P:amino acid biosynthetic process"/>
    <property type="evidence" value="ECO:0007669"/>
    <property type="project" value="InterPro"/>
</dbReference>
<dbReference type="InterPro" id="IPR000534">
    <property type="entry name" value="Semialdehyde_DH_NAD-bd"/>
</dbReference>
<reference evidence="4" key="1">
    <citation type="submission" date="2016-10" db="EMBL/GenBank/DDBJ databases">
        <authorList>
            <person name="Varghese N."/>
            <person name="Submissions S."/>
        </authorList>
    </citation>
    <scope>NUCLEOTIDE SEQUENCE [LARGE SCALE GENOMIC DNA]</scope>
    <source>
        <strain evidence="4">JCM 14963</strain>
    </source>
</reference>
<protein>
    <submittedName>
        <fullName evidence="3">Aspartate-semialdehyde dehydrogenase</fullName>
    </submittedName>
</protein>